<name>A0A2H1V4V1_SPOFR</name>
<evidence type="ECO:0000313" key="2">
    <source>
        <dbReference type="EMBL" id="SOQ35294.1"/>
    </source>
</evidence>
<dbReference type="EMBL" id="ODYU01000458">
    <property type="protein sequence ID" value="SOQ35294.1"/>
    <property type="molecule type" value="Genomic_DNA"/>
</dbReference>
<feature type="region of interest" description="Disordered" evidence="1">
    <location>
        <begin position="179"/>
        <end position="199"/>
    </location>
</feature>
<organism evidence="2">
    <name type="scientific">Spodoptera frugiperda</name>
    <name type="common">Fall armyworm</name>
    <dbReference type="NCBI Taxonomy" id="7108"/>
    <lineage>
        <taxon>Eukaryota</taxon>
        <taxon>Metazoa</taxon>
        <taxon>Ecdysozoa</taxon>
        <taxon>Arthropoda</taxon>
        <taxon>Hexapoda</taxon>
        <taxon>Insecta</taxon>
        <taxon>Pterygota</taxon>
        <taxon>Neoptera</taxon>
        <taxon>Endopterygota</taxon>
        <taxon>Lepidoptera</taxon>
        <taxon>Glossata</taxon>
        <taxon>Ditrysia</taxon>
        <taxon>Noctuoidea</taxon>
        <taxon>Noctuidae</taxon>
        <taxon>Amphipyrinae</taxon>
        <taxon>Spodoptera</taxon>
    </lineage>
</organism>
<gene>
    <name evidence="2" type="ORF">SFRICE_019875</name>
</gene>
<protein>
    <submittedName>
        <fullName evidence="2">SFRICE_019875</fullName>
    </submittedName>
</protein>
<evidence type="ECO:0000256" key="1">
    <source>
        <dbReference type="SAM" id="MobiDB-lite"/>
    </source>
</evidence>
<sequence length="199" mass="21784">MGRIIFECMSHASALLYAFFKAEEVRLLLTKNYPVPTLAYRAGAPISKISIIPCLANPKLDPELRTSQPVTGVLTRKAGVGTGLCNSIITGHLAQWLGNRMLCDVSRLRYPQRLCVMCPRKLSGIFLPFGVTTRKALLDTGLGDPSRSEPGDPLPFLTMEKSRGIGGIALTSIVKKLQPQTHNTKNLQTKPEIQKPNSD</sequence>
<proteinExistence type="predicted"/>
<dbReference type="AlphaFoldDB" id="A0A2H1V4V1"/>
<accession>A0A2H1V4V1</accession>
<reference evidence="2" key="1">
    <citation type="submission" date="2016-07" db="EMBL/GenBank/DDBJ databases">
        <authorList>
            <person name="Bretaudeau A."/>
        </authorList>
    </citation>
    <scope>NUCLEOTIDE SEQUENCE</scope>
    <source>
        <strain evidence="2">Rice</strain>
        <tissue evidence="2">Whole body</tissue>
    </source>
</reference>